<evidence type="ECO:0000313" key="2">
    <source>
        <dbReference type="Proteomes" id="UP000436088"/>
    </source>
</evidence>
<comment type="caution">
    <text evidence="1">The sequence shown here is derived from an EMBL/GenBank/DDBJ whole genome shotgun (WGS) entry which is preliminary data.</text>
</comment>
<dbReference type="Proteomes" id="UP000436088">
    <property type="component" value="Unassembled WGS sequence"/>
</dbReference>
<sequence length="84" mass="9668">MAPSVLDSLAQEELDVTPPRLLFLRNRPFLVSPQSFSNAVKIWNWPEHVSFRDHGLPPVPERWRGLVKKAPDSLHQIATRTNRC</sequence>
<dbReference type="AlphaFoldDB" id="A0A6A3CFQ9"/>
<gene>
    <name evidence="1" type="ORF">F3Y22_tig00007902pilonHSYRG00001</name>
</gene>
<organism evidence="1 2">
    <name type="scientific">Hibiscus syriacus</name>
    <name type="common">Rose of Sharon</name>
    <dbReference type="NCBI Taxonomy" id="106335"/>
    <lineage>
        <taxon>Eukaryota</taxon>
        <taxon>Viridiplantae</taxon>
        <taxon>Streptophyta</taxon>
        <taxon>Embryophyta</taxon>
        <taxon>Tracheophyta</taxon>
        <taxon>Spermatophyta</taxon>
        <taxon>Magnoliopsida</taxon>
        <taxon>eudicotyledons</taxon>
        <taxon>Gunneridae</taxon>
        <taxon>Pentapetalae</taxon>
        <taxon>rosids</taxon>
        <taxon>malvids</taxon>
        <taxon>Malvales</taxon>
        <taxon>Malvaceae</taxon>
        <taxon>Malvoideae</taxon>
        <taxon>Hibiscus</taxon>
    </lineage>
</organism>
<protein>
    <submittedName>
        <fullName evidence="1">Uncharacterized protein</fullName>
    </submittedName>
</protein>
<name>A0A6A3CFQ9_HIBSY</name>
<evidence type="ECO:0000313" key="1">
    <source>
        <dbReference type="EMBL" id="KAE8725979.1"/>
    </source>
</evidence>
<reference evidence="1" key="1">
    <citation type="submission" date="2019-09" db="EMBL/GenBank/DDBJ databases">
        <title>Draft genome information of white flower Hibiscus syriacus.</title>
        <authorList>
            <person name="Kim Y.-M."/>
        </authorList>
    </citation>
    <scope>NUCLEOTIDE SEQUENCE [LARGE SCALE GENOMIC DNA]</scope>
    <source>
        <strain evidence="1">YM2019G1</strain>
    </source>
</reference>
<accession>A0A6A3CFQ9</accession>
<keyword evidence="2" id="KW-1185">Reference proteome</keyword>
<dbReference type="EMBL" id="VEPZ02000397">
    <property type="protein sequence ID" value="KAE8725979.1"/>
    <property type="molecule type" value="Genomic_DNA"/>
</dbReference>
<proteinExistence type="predicted"/>